<dbReference type="AlphaFoldDB" id="T1DBZ6"/>
<accession>T1DBZ6</accession>
<dbReference type="SUPFAM" id="SSF53383">
    <property type="entry name" value="PLP-dependent transferases"/>
    <property type="match status" value="1"/>
</dbReference>
<evidence type="ECO:0000256" key="2">
    <source>
        <dbReference type="SAM" id="MobiDB-lite"/>
    </source>
</evidence>
<comment type="caution">
    <text evidence="4">The sequence shown here is derived from an EMBL/GenBank/DDBJ whole genome shotgun (WGS) entry which is preliminary data.</text>
</comment>
<feature type="domain" description="Aminotransferase class V" evidence="3">
    <location>
        <begin position="29"/>
        <end position="133"/>
    </location>
</feature>
<keyword evidence="1" id="KW-0663">Pyridoxal phosphate</keyword>
<reference evidence="4" key="1">
    <citation type="submission" date="2013-08" db="EMBL/GenBank/DDBJ databases">
        <authorList>
            <person name="Mendez C."/>
            <person name="Richter M."/>
            <person name="Ferrer M."/>
            <person name="Sanchez J."/>
        </authorList>
    </citation>
    <scope>NUCLEOTIDE SEQUENCE</scope>
</reference>
<protein>
    <submittedName>
        <fullName evidence="4">SufS subfamily cysteine desulfurase</fullName>
    </submittedName>
</protein>
<feature type="region of interest" description="Disordered" evidence="2">
    <location>
        <begin position="1"/>
        <end position="22"/>
    </location>
</feature>
<evidence type="ECO:0000313" key="4">
    <source>
        <dbReference type="EMBL" id="EQD79605.1"/>
    </source>
</evidence>
<proteinExistence type="predicted"/>
<dbReference type="Gene3D" id="3.40.640.10">
    <property type="entry name" value="Type I PLP-dependent aspartate aminotransferase-like (Major domain)"/>
    <property type="match status" value="1"/>
</dbReference>
<dbReference type="InterPro" id="IPR015421">
    <property type="entry name" value="PyrdxlP-dep_Trfase_major"/>
</dbReference>
<dbReference type="Pfam" id="PF00266">
    <property type="entry name" value="Aminotran_5"/>
    <property type="match status" value="1"/>
</dbReference>
<gene>
    <name evidence="4" type="ORF">B1B_00124</name>
</gene>
<name>T1DBZ6_9ZZZZ</name>
<sequence length="133" mass="15170">MNMPVPRPLAPRRDFPALRGQSGRPAPAYLDSACMSLTPQAVLDAQEEYYRDYPGCAGRSVHRWAEEVQRRYEEARETFAHFFRAPGPQHLVNVRNSTEGLNAVAQGLRLKRGSRVLLTDQEHNSNLVVWQRL</sequence>
<organism evidence="4">
    <name type="scientific">mine drainage metagenome</name>
    <dbReference type="NCBI Taxonomy" id="410659"/>
    <lineage>
        <taxon>unclassified sequences</taxon>
        <taxon>metagenomes</taxon>
        <taxon>ecological metagenomes</taxon>
    </lineage>
</organism>
<evidence type="ECO:0000259" key="3">
    <source>
        <dbReference type="Pfam" id="PF00266"/>
    </source>
</evidence>
<dbReference type="InterPro" id="IPR015424">
    <property type="entry name" value="PyrdxlP-dep_Trfase"/>
</dbReference>
<dbReference type="EMBL" id="AUZY01000092">
    <property type="protein sequence ID" value="EQD79605.1"/>
    <property type="molecule type" value="Genomic_DNA"/>
</dbReference>
<feature type="non-terminal residue" evidence="4">
    <location>
        <position position="133"/>
    </location>
</feature>
<dbReference type="InterPro" id="IPR000192">
    <property type="entry name" value="Aminotrans_V_dom"/>
</dbReference>
<reference evidence="4" key="2">
    <citation type="journal article" date="2014" name="ISME J.">
        <title>Microbial stratification in low pH oxic and suboxic macroscopic growths along an acid mine drainage.</title>
        <authorList>
            <person name="Mendez-Garcia C."/>
            <person name="Mesa V."/>
            <person name="Sprenger R.R."/>
            <person name="Richter M."/>
            <person name="Diez M.S."/>
            <person name="Solano J."/>
            <person name="Bargiela R."/>
            <person name="Golyshina O.V."/>
            <person name="Manteca A."/>
            <person name="Ramos J.L."/>
            <person name="Gallego J.R."/>
            <person name="Llorente I."/>
            <person name="Martins Dos Santos V.A."/>
            <person name="Jensen O.N."/>
            <person name="Pelaez A.I."/>
            <person name="Sanchez J."/>
            <person name="Ferrer M."/>
        </authorList>
    </citation>
    <scope>NUCLEOTIDE SEQUENCE</scope>
</reference>
<dbReference type="PANTHER" id="PTHR43586">
    <property type="entry name" value="CYSTEINE DESULFURASE"/>
    <property type="match status" value="1"/>
</dbReference>
<dbReference type="PANTHER" id="PTHR43586:SF8">
    <property type="entry name" value="CYSTEINE DESULFURASE 1, CHLOROPLASTIC"/>
    <property type="match status" value="1"/>
</dbReference>
<evidence type="ECO:0000256" key="1">
    <source>
        <dbReference type="ARBA" id="ARBA00022898"/>
    </source>
</evidence>